<sequence>MNPEESQEDTTPPSLSIISPVANATVSGLVTITAEATANSNRVISNVNFLVDGVLKLSDEVSPWEYELNTFEYDNGQISIKVIAYDNYGDSDSAMISLILDNYIIWH</sequence>
<gene>
    <name evidence="1" type="ORF">METZ01_LOCUS227649</name>
</gene>
<organism evidence="1">
    <name type="scientific">marine metagenome</name>
    <dbReference type="NCBI Taxonomy" id="408172"/>
    <lineage>
        <taxon>unclassified sequences</taxon>
        <taxon>metagenomes</taxon>
        <taxon>ecological metagenomes</taxon>
    </lineage>
</organism>
<dbReference type="AlphaFoldDB" id="A0A382GJ55"/>
<proteinExistence type="predicted"/>
<reference evidence="1" key="1">
    <citation type="submission" date="2018-05" db="EMBL/GenBank/DDBJ databases">
        <authorList>
            <person name="Lanie J.A."/>
            <person name="Ng W.-L."/>
            <person name="Kazmierczak K.M."/>
            <person name="Andrzejewski T.M."/>
            <person name="Davidsen T.M."/>
            <person name="Wayne K.J."/>
            <person name="Tettelin H."/>
            <person name="Glass J.I."/>
            <person name="Rusch D."/>
            <person name="Podicherti R."/>
            <person name="Tsui H.-C.T."/>
            <person name="Winkler M.E."/>
        </authorList>
    </citation>
    <scope>NUCLEOTIDE SEQUENCE</scope>
</reference>
<evidence type="ECO:0000313" key="1">
    <source>
        <dbReference type="EMBL" id="SVB74795.1"/>
    </source>
</evidence>
<dbReference type="InterPro" id="IPR013783">
    <property type="entry name" value="Ig-like_fold"/>
</dbReference>
<feature type="non-terminal residue" evidence="1">
    <location>
        <position position="107"/>
    </location>
</feature>
<dbReference type="EMBL" id="UINC01055659">
    <property type="protein sequence ID" value="SVB74795.1"/>
    <property type="molecule type" value="Genomic_DNA"/>
</dbReference>
<protein>
    <recommendedName>
        <fullName evidence="2">Bacterial Ig-like domain-containing protein</fullName>
    </recommendedName>
</protein>
<dbReference type="Gene3D" id="2.60.40.10">
    <property type="entry name" value="Immunoglobulins"/>
    <property type="match status" value="1"/>
</dbReference>
<name>A0A382GJ55_9ZZZZ</name>
<evidence type="ECO:0008006" key="2">
    <source>
        <dbReference type="Google" id="ProtNLM"/>
    </source>
</evidence>
<accession>A0A382GJ55</accession>
<dbReference type="Pfam" id="PF17957">
    <property type="entry name" value="Big_7"/>
    <property type="match status" value="1"/>
</dbReference>